<accession>A0A8G2BVC9</accession>
<feature type="transmembrane region" description="Helical" evidence="8">
    <location>
        <begin position="382"/>
        <end position="402"/>
    </location>
</feature>
<comment type="similarity">
    <text evidence="5">Belongs to the Rap family.</text>
</comment>
<dbReference type="SMART" id="SM00028">
    <property type="entry name" value="TPR"/>
    <property type="match status" value="3"/>
</dbReference>
<dbReference type="InterPro" id="IPR019734">
    <property type="entry name" value="TPR_rpt"/>
</dbReference>
<dbReference type="Gene3D" id="1.25.40.10">
    <property type="entry name" value="Tetratricopeptide repeat domain"/>
    <property type="match status" value="1"/>
</dbReference>
<comment type="subcellular location">
    <subcellularLocation>
        <location evidence="1">Cytoplasm</location>
    </subcellularLocation>
</comment>
<evidence type="ECO:0000256" key="3">
    <source>
        <dbReference type="ARBA" id="ARBA00022737"/>
    </source>
</evidence>
<feature type="coiled-coil region" evidence="7">
    <location>
        <begin position="444"/>
        <end position="478"/>
    </location>
</feature>
<dbReference type="Pfam" id="PF13424">
    <property type="entry name" value="TPR_12"/>
    <property type="match status" value="1"/>
</dbReference>
<protein>
    <submittedName>
        <fullName evidence="9">Tetratricopeptide repeat-containing protein</fullName>
    </submittedName>
</protein>
<keyword evidence="8" id="KW-0472">Membrane</keyword>
<dbReference type="GO" id="GO:0005737">
    <property type="term" value="C:cytoplasm"/>
    <property type="evidence" value="ECO:0007669"/>
    <property type="project" value="UniProtKB-SubCell"/>
</dbReference>
<dbReference type="PANTHER" id="PTHR46630:SF1">
    <property type="entry name" value="TETRATRICOPEPTIDE REPEAT PROTEIN 29"/>
    <property type="match status" value="1"/>
</dbReference>
<reference evidence="9 10" key="1">
    <citation type="submission" date="2016-10" db="EMBL/GenBank/DDBJ databases">
        <authorList>
            <person name="Varghese N."/>
            <person name="Submissions S."/>
        </authorList>
    </citation>
    <scope>NUCLEOTIDE SEQUENCE [LARGE SCALE GENOMIC DNA]</scope>
    <source>
        <strain evidence="9 10">DSM 29073</strain>
    </source>
</reference>
<dbReference type="InterPro" id="IPR011990">
    <property type="entry name" value="TPR-like_helical_dom_sf"/>
</dbReference>
<evidence type="ECO:0000313" key="10">
    <source>
        <dbReference type="Proteomes" id="UP000236725"/>
    </source>
</evidence>
<keyword evidence="2" id="KW-0963">Cytoplasm</keyword>
<dbReference type="PANTHER" id="PTHR46630">
    <property type="entry name" value="TETRATRICOPEPTIDE REPEAT PROTEIN 29"/>
    <property type="match status" value="1"/>
</dbReference>
<dbReference type="SUPFAM" id="SSF48452">
    <property type="entry name" value="TPR-like"/>
    <property type="match status" value="1"/>
</dbReference>
<keyword evidence="8" id="KW-1133">Transmembrane helix</keyword>
<dbReference type="Proteomes" id="UP000236725">
    <property type="component" value="Unassembled WGS sequence"/>
</dbReference>
<gene>
    <name evidence="9" type="ORF">SAMN05444001_10585</name>
</gene>
<keyword evidence="7" id="KW-0175">Coiled coil</keyword>
<sequence length="592" mass="68408">MKCYCRNFSSIFTNNLNERQMKCIISILLLTLLLFSAGCKDETAAKKIIIQAESLYKSDPDSAYALLNTIELPDLLSEKLLARWCMIYGQVADTLGEEMPYTTQLTRALSYYKKHGTRKQQAEIGLYLGRSYVEDKEYEDAMKAYIPALEMALRAKDYNQAGYICSYMGDLYDLKGTYSLGKDKYEEASYYFAKAGNKRSQAFALRDVGCMYAFSDSCMLALNYLLKADTIVRNLNDTAAISAISNGLGNVYGMLGDLELAEKYLMQAIRLDSVDNAPNYLSLASLYREEGNYEKAREYLKKAEIPTLNKYTPIGIYYQYYLVEKADNCPEKALAYLEKHYEVTDSAESIQEKMNIYKVEKEYNHLKISMENMNLRSEKQRLFILVILFVLFSLCSLFIYYIRINQKNRKLNKQQLDLQQKDIILLRLKEDLQFKQKELHKIITNRQTKENSNLELKYKQKQNEIETLTQRIELQQEELLFSSSIGKKILKLSKGVCPGKDKSPLTEKDWQAIFSIVDEIYPSVKDHLSNVNITDSERNYSYLSIFRLDTNGEAILLHINPESVSKRRQRVRRALGIIGQNLDLCTFLKNAQ</sequence>
<organism evidence="9 10">
    <name type="scientific">Parabacteroides chinchillae</name>
    <dbReference type="NCBI Taxonomy" id="871327"/>
    <lineage>
        <taxon>Bacteria</taxon>
        <taxon>Pseudomonadati</taxon>
        <taxon>Bacteroidota</taxon>
        <taxon>Bacteroidia</taxon>
        <taxon>Bacteroidales</taxon>
        <taxon>Tannerellaceae</taxon>
        <taxon>Parabacteroides</taxon>
    </lineage>
</organism>
<dbReference type="EMBL" id="FNVS01000005">
    <property type="protein sequence ID" value="SEF71208.1"/>
    <property type="molecule type" value="Genomic_DNA"/>
</dbReference>
<name>A0A8G2BVC9_9BACT</name>
<keyword evidence="10" id="KW-1185">Reference proteome</keyword>
<dbReference type="PROSITE" id="PS50005">
    <property type="entry name" value="TPR"/>
    <property type="match status" value="2"/>
</dbReference>
<proteinExistence type="inferred from homology"/>
<evidence type="ECO:0000256" key="6">
    <source>
        <dbReference type="PROSITE-ProRule" id="PRU00339"/>
    </source>
</evidence>
<dbReference type="AlphaFoldDB" id="A0A8G2BVC9"/>
<dbReference type="InterPro" id="IPR051476">
    <property type="entry name" value="Bac_ResReg_Asp_Phosphatase"/>
</dbReference>
<keyword evidence="3" id="KW-0677">Repeat</keyword>
<evidence type="ECO:0000256" key="4">
    <source>
        <dbReference type="ARBA" id="ARBA00022803"/>
    </source>
</evidence>
<keyword evidence="8" id="KW-0812">Transmembrane</keyword>
<feature type="repeat" description="TPR" evidence="6">
    <location>
        <begin position="242"/>
        <end position="275"/>
    </location>
</feature>
<feature type="repeat" description="TPR" evidence="6">
    <location>
        <begin position="122"/>
        <end position="155"/>
    </location>
</feature>
<evidence type="ECO:0000256" key="2">
    <source>
        <dbReference type="ARBA" id="ARBA00022490"/>
    </source>
</evidence>
<evidence type="ECO:0000313" key="9">
    <source>
        <dbReference type="EMBL" id="SEF71208.1"/>
    </source>
</evidence>
<keyword evidence="4 6" id="KW-0802">TPR repeat</keyword>
<evidence type="ECO:0000256" key="7">
    <source>
        <dbReference type="SAM" id="Coils"/>
    </source>
</evidence>
<evidence type="ECO:0000256" key="5">
    <source>
        <dbReference type="ARBA" id="ARBA00038253"/>
    </source>
</evidence>
<evidence type="ECO:0000256" key="1">
    <source>
        <dbReference type="ARBA" id="ARBA00004496"/>
    </source>
</evidence>
<evidence type="ECO:0000256" key="8">
    <source>
        <dbReference type="SAM" id="Phobius"/>
    </source>
</evidence>
<comment type="caution">
    <text evidence="9">The sequence shown here is derived from an EMBL/GenBank/DDBJ whole genome shotgun (WGS) entry which is preliminary data.</text>
</comment>